<sequence>MPTLVAPPSPLAQRTPGPAAPRPARASSTTLDLPAVSFFGRTLDEYCRFFGLDPAALRDKAVLDVAAGPSSFTAEARKRGVDAVAVDPLYDQSHADLSARVRDDYARMFEQMREKRRLFRFKSFPSLDAAEQDRRAAASRFLADYEGNVRHGRYVRASLPLLPFLDGAFDLVLCAHLLFIYAARFDFAWHVAACAELARVSSGEVRIHPLVGPGGKPYAELDRLRGELGALGIPSEVRKVNYEFFVGSSSMLVLKPRSP</sequence>
<keyword evidence="3" id="KW-1185">Reference proteome</keyword>
<proteinExistence type="predicted"/>
<name>A0A4Q1C5U6_9BACT</name>
<organism evidence="2 3">
    <name type="scientific">Oleiharenicola lentus</name>
    <dbReference type="NCBI Taxonomy" id="2508720"/>
    <lineage>
        <taxon>Bacteria</taxon>
        <taxon>Pseudomonadati</taxon>
        <taxon>Verrucomicrobiota</taxon>
        <taxon>Opitutia</taxon>
        <taxon>Opitutales</taxon>
        <taxon>Opitutaceae</taxon>
        <taxon>Oleiharenicola</taxon>
    </lineage>
</organism>
<dbReference type="GO" id="GO:0008168">
    <property type="term" value="F:methyltransferase activity"/>
    <property type="evidence" value="ECO:0007669"/>
    <property type="project" value="UniProtKB-KW"/>
</dbReference>
<dbReference type="GO" id="GO:0032259">
    <property type="term" value="P:methylation"/>
    <property type="evidence" value="ECO:0007669"/>
    <property type="project" value="UniProtKB-KW"/>
</dbReference>
<keyword evidence="2" id="KW-0489">Methyltransferase</keyword>
<reference evidence="2 3" key="1">
    <citation type="submission" date="2019-01" db="EMBL/GenBank/DDBJ databases">
        <title>Lacunisphaera sp. strain TWA-58.</title>
        <authorList>
            <person name="Chen W.-M."/>
        </authorList>
    </citation>
    <scope>NUCLEOTIDE SEQUENCE [LARGE SCALE GENOMIC DNA]</scope>
    <source>
        <strain evidence="2 3">TWA-58</strain>
    </source>
</reference>
<dbReference type="Proteomes" id="UP000290218">
    <property type="component" value="Unassembled WGS sequence"/>
</dbReference>
<evidence type="ECO:0000313" key="3">
    <source>
        <dbReference type="Proteomes" id="UP000290218"/>
    </source>
</evidence>
<dbReference type="SUPFAM" id="SSF53335">
    <property type="entry name" value="S-adenosyl-L-methionine-dependent methyltransferases"/>
    <property type="match status" value="1"/>
</dbReference>
<protein>
    <submittedName>
        <fullName evidence="2">Class I SAM-dependent methyltransferase</fullName>
    </submittedName>
</protein>
<dbReference type="EMBL" id="SDHX01000002">
    <property type="protein sequence ID" value="RXK53735.1"/>
    <property type="molecule type" value="Genomic_DNA"/>
</dbReference>
<evidence type="ECO:0000313" key="2">
    <source>
        <dbReference type="EMBL" id="RXK53735.1"/>
    </source>
</evidence>
<dbReference type="AlphaFoldDB" id="A0A4Q1C5U6"/>
<evidence type="ECO:0000256" key="1">
    <source>
        <dbReference type="SAM" id="MobiDB-lite"/>
    </source>
</evidence>
<feature type="region of interest" description="Disordered" evidence="1">
    <location>
        <begin position="1"/>
        <end position="27"/>
    </location>
</feature>
<comment type="caution">
    <text evidence="2">The sequence shown here is derived from an EMBL/GenBank/DDBJ whole genome shotgun (WGS) entry which is preliminary data.</text>
</comment>
<feature type="compositionally biased region" description="Pro residues" evidence="1">
    <location>
        <begin position="1"/>
        <end position="10"/>
    </location>
</feature>
<feature type="compositionally biased region" description="Low complexity" evidence="1">
    <location>
        <begin position="14"/>
        <end position="27"/>
    </location>
</feature>
<accession>A0A4Q1C5U6</accession>
<dbReference type="RefSeq" id="WP_129049715.1">
    <property type="nucleotide sequence ID" value="NZ_SDHX01000002.1"/>
</dbReference>
<keyword evidence="2" id="KW-0808">Transferase</keyword>
<dbReference type="InterPro" id="IPR029063">
    <property type="entry name" value="SAM-dependent_MTases_sf"/>
</dbReference>
<dbReference type="Gene3D" id="3.40.50.150">
    <property type="entry name" value="Vaccinia Virus protein VP39"/>
    <property type="match status" value="1"/>
</dbReference>
<gene>
    <name evidence="2" type="ORF">ESB00_18795</name>
</gene>
<dbReference type="OrthoDB" id="9787807at2"/>